<proteinExistence type="predicted"/>
<protein>
    <submittedName>
        <fullName evidence="4">Cell envelope biogenesis protein LolA</fullName>
    </submittedName>
</protein>
<evidence type="ECO:0000256" key="1">
    <source>
        <dbReference type="ARBA" id="ARBA00022729"/>
    </source>
</evidence>
<dbReference type="EMBL" id="WNKS01000004">
    <property type="protein sequence ID" value="MTV30743.1"/>
    <property type="molecule type" value="Genomic_DNA"/>
</dbReference>
<feature type="chain" id="PRO_5026935852" evidence="3">
    <location>
        <begin position="24"/>
        <end position="257"/>
    </location>
</feature>
<dbReference type="PANTHER" id="PTHR35869">
    <property type="entry name" value="OUTER-MEMBRANE LIPOPROTEIN CARRIER PROTEIN"/>
    <property type="match status" value="1"/>
</dbReference>
<dbReference type="OrthoDB" id="9800501at2"/>
<feature type="signal peptide" evidence="3">
    <location>
        <begin position="1"/>
        <end position="23"/>
    </location>
</feature>
<dbReference type="CDD" id="cd16325">
    <property type="entry name" value="LolA"/>
    <property type="match status" value="1"/>
</dbReference>
<name>A0A6N8DNG9_RHOAC</name>
<sequence>MKLSKAIFWFGLILSIGVQTALAETAKPSDKSDKKVAKPEPAPAADKKAAKPEPAPAPAPTAAEQAEKKVAKPAPGPVSDPDVAIQMADDYFNSSRAMTADFVQTGQDGRRAEGKLYVVKPGRMRFEYAEPATMEIIADGRSVAIRDRKLKTQETYFIEQTPLKFLLKNDLHLKKDVRITNVTTAKDKTIIIVEDSTTFGGTSTIGLYFDAKNFNLTQWTVKDPQGYETLVVLHNIDKTTTPSANLFRIPSEGIFSE</sequence>
<dbReference type="Gene3D" id="2.50.20.10">
    <property type="entry name" value="Lipoprotein localisation LolA/LolB/LppX"/>
    <property type="match status" value="1"/>
</dbReference>
<dbReference type="AlphaFoldDB" id="A0A6N8DNG9"/>
<feature type="compositionally biased region" description="Basic and acidic residues" evidence="2">
    <location>
        <begin position="27"/>
        <end position="38"/>
    </location>
</feature>
<evidence type="ECO:0000313" key="4">
    <source>
        <dbReference type="EMBL" id="MTV30743.1"/>
    </source>
</evidence>
<dbReference type="Proteomes" id="UP000439113">
    <property type="component" value="Unassembled WGS sequence"/>
</dbReference>
<evidence type="ECO:0000256" key="3">
    <source>
        <dbReference type="SAM" id="SignalP"/>
    </source>
</evidence>
<organism evidence="4 5">
    <name type="scientific">Rhodoblastus acidophilus</name>
    <name type="common">Rhodopseudomonas acidophila</name>
    <dbReference type="NCBI Taxonomy" id="1074"/>
    <lineage>
        <taxon>Bacteria</taxon>
        <taxon>Pseudomonadati</taxon>
        <taxon>Pseudomonadota</taxon>
        <taxon>Alphaproteobacteria</taxon>
        <taxon>Hyphomicrobiales</taxon>
        <taxon>Rhodoblastaceae</taxon>
        <taxon>Rhodoblastus</taxon>
    </lineage>
</organism>
<dbReference type="InterPro" id="IPR004564">
    <property type="entry name" value="OM_lipoprot_carrier_LolA-like"/>
</dbReference>
<feature type="region of interest" description="Disordered" evidence="2">
    <location>
        <begin position="24"/>
        <end position="82"/>
    </location>
</feature>
<dbReference type="InterPro" id="IPR029046">
    <property type="entry name" value="LolA/LolB/LppX"/>
</dbReference>
<evidence type="ECO:0000256" key="2">
    <source>
        <dbReference type="SAM" id="MobiDB-lite"/>
    </source>
</evidence>
<comment type="caution">
    <text evidence="4">The sequence shown here is derived from an EMBL/GenBank/DDBJ whole genome shotgun (WGS) entry which is preliminary data.</text>
</comment>
<reference evidence="4 5" key="1">
    <citation type="submission" date="2019-11" db="EMBL/GenBank/DDBJ databases">
        <title>Whole-genome sequence of a Rhodoblastus acidophilus DSM 142.</title>
        <authorList>
            <person name="Kyndt J.A."/>
            <person name="Meyer T.E."/>
        </authorList>
    </citation>
    <scope>NUCLEOTIDE SEQUENCE [LARGE SCALE GENOMIC DNA]</scope>
    <source>
        <strain evidence="4 5">DSM 142</strain>
    </source>
</reference>
<keyword evidence="1 3" id="KW-0732">Signal</keyword>
<accession>A0A6N8DNG9</accession>
<gene>
    <name evidence="4" type="ORF">GJ654_07025</name>
</gene>
<dbReference type="RefSeq" id="WP_155445421.1">
    <property type="nucleotide sequence ID" value="NZ_JAOQNR010000005.1"/>
</dbReference>
<dbReference type="SUPFAM" id="SSF89392">
    <property type="entry name" value="Prokaryotic lipoproteins and lipoprotein localization factors"/>
    <property type="match status" value="1"/>
</dbReference>
<evidence type="ECO:0000313" key="5">
    <source>
        <dbReference type="Proteomes" id="UP000439113"/>
    </source>
</evidence>
<dbReference type="PANTHER" id="PTHR35869:SF1">
    <property type="entry name" value="OUTER-MEMBRANE LIPOPROTEIN CARRIER PROTEIN"/>
    <property type="match status" value="1"/>
</dbReference>
<dbReference type="Pfam" id="PF03548">
    <property type="entry name" value="LolA"/>
    <property type="match status" value="1"/>
</dbReference>